<proteinExistence type="predicted"/>
<accession>A0AAQ3SQY3</accession>
<sequence>MRAPPVRERERDGAVVAPTELRLEGAVVSTSGFPPRTYGWPAPRGPPCPSWRRGPRPHPLPQRAGFGAKPRRKFSGSQLAPSRPPFRRFFTPPSRDGSRRRLLSCAGGLRPAEG</sequence>
<evidence type="ECO:0000256" key="1">
    <source>
        <dbReference type="SAM" id="MobiDB-lite"/>
    </source>
</evidence>
<dbReference type="Proteomes" id="UP001341281">
    <property type="component" value="Chromosome 02"/>
</dbReference>
<dbReference type="EMBL" id="CP144746">
    <property type="protein sequence ID" value="WVZ59078.1"/>
    <property type="molecule type" value="Genomic_DNA"/>
</dbReference>
<evidence type="ECO:0000313" key="2">
    <source>
        <dbReference type="EMBL" id="WVZ59078.1"/>
    </source>
</evidence>
<evidence type="ECO:0000313" key="3">
    <source>
        <dbReference type="Proteomes" id="UP001341281"/>
    </source>
</evidence>
<protein>
    <submittedName>
        <fullName evidence="2">Uncharacterized protein</fullName>
    </submittedName>
</protein>
<reference evidence="2 3" key="1">
    <citation type="submission" date="2024-02" db="EMBL/GenBank/DDBJ databases">
        <title>High-quality chromosome-scale genome assembly of Pensacola bahiagrass (Paspalum notatum Flugge var. saurae).</title>
        <authorList>
            <person name="Vega J.M."/>
            <person name="Podio M."/>
            <person name="Orjuela J."/>
            <person name="Siena L.A."/>
            <person name="Pessino S.C."/>
            <person name="Combes M.C."/>
            <person name="Mariac C."/>
            <person name="Albertini E."/>
            <person name="Pupilli F."/>
            <person name="Ortiz J.P.A."/>
            <person name="Leblanc O."/>
        </authorList>
    </citation>
    <scope>NUCLEOTIDE SEQUENCE [LARGE SCALE GENOMIC DNA]</scope>
    <source>
        <strain evidence="2">R1</strain>
        <tissue evidence="2">Leaf</tissue>
    </source>
</reference>
<feature type="region of interest" description="Disordered" evidence="1">
    <location>
        <begin position="32"/>
        <end position="114"/>
    </location>
</feature>
<name>A0AAQ3SQY3_PASNO</name>
<dbReference type="AlphaFoldDB" id="A0AAQ3SQY3"/>
<organism evidence="2 3">
    <name type="scientific">Paspalum notatum var. saurae</name>
    <dbReference type="NCBI Taxonomy" id="547442"/>
    <lineage>
        <taxon>Eukaryota</taxon>
        <taxon>Viridiplantae</taxon>
        <taxon>Streptophyta</taxon>
        <taxon>Embryophyta</taxon>
        <taxon>Tracheophyta</taxon>
        <taxon>Spermatophyta</taxon>
        <taxon>Magnoliopsida</taxon>
        <taxon>Liliopsida</taxon>
        <taxon>Poales</taxon>
        <taxon>Poaceae</taxon>
        <taxon>PACMAD clade</taxon>
        <taxon>Panicoideae</taxon>
        <taxon>Andropogonodae</taxon>
        <taxon>Paspaleae</taxon>
        <taxon>Paspalinae</taxon>
        <taxon>Paspalum</taxon>
    </lineage>
</organism>
<keyword evidence="3" id="KW-1185">Reference proteome</keyword>
<gene>
    <name evidence="2" type="ORF">U9M48_009279</name>
</gene>